<keyword evidence="5" id="KW-0812">Transmembrane</keyword>
<comment type="pathway">
    <text evidence="2">Glycolipid biosynthesis; glycosylphosphatidylinositol-anchor biosynthesis.</text>
</comment>
<keyword evidence="7" id="KW-1133">Transmembrane helix</keyword>
<dbReference type="InterPro" id="IPR019540">
    <property type="entry name" value="PtdIno-glycan_biosynth_class_S"/>
</dbReference>
<keyword evidence="9" id="KW-0325">Glycoprotein</keyword>
<evidence type="ECO:0000256" key="2">
    <source>
        <dbReference type="ARBA" id="ARBA00004687"/>
    </source>
</evidence>
<dbReference type="Pfam" id="PF10510">
    <property type="entry name" value="PIG-S"/>
    <property type="match status" value="1"/>
</dbReference>
<keyword evidence="8" id="KW-0472">Membrane</keyword>
<dbReference type="GO" id="GO:0016255">
    <property type="term" value="P:attachment of GPI anchor to protein"/>
    <property type="evidence" value="ECO:0007669"/>
    <property type="project" value="InterPro"/>
</dbReference>
<reference evidence="10 11" key="1">
    <citation type="submission" date="2015-09" db="EMBL/GenBank/DDBJ databases">
        <title>Draft genome of the parasitic nematode Teladorsagia circumcincta isolate WARC Sus (inbred).</title>
        <authorList>
            <person name="Mitreva M."/>
        </authorList>
    </citation>
    <scope>NUCLEOTIDE SEQUENCE [LARGE SCALE GENOMIC DNA]</scope>
    <source>
        <strain evidence="10 11">S</strain>
    </source>
</reference>
<evidence type="ECO:0000256" key="4">
    <source>
        <dbReference type="ARBA" id="ARBA00022502"/>
    </source>
</evidence>
<dbReference type="PANTHER" id="PTHR21072">
    <property type="entry name" value="GPI TRANSAMIDASE COMPONENT PIG-S"/>
    <property type="match status" value="1"/>
</dbReference>
<name>A0A2G9TTQ7_TELCI</name>
<evidence type="ECO:0000313" key="10">
    <source>
        <dbReference type="EMBL" id="PIO60862.1"/>
    </source>
</evidence>
<evidence type="ECO:0000256" key="5">
    <source>
        <dbReference type="ARBA" id="ARBA00022692"/>
    </source>
</evidence>
<keyword evidence="11" id="KW-1185">Reference proteome</keyword>
<dbReference type="OrthoDB" id="5839890at2759"/>
<evidence type="ECO:0000256" key="9">
    <source>
        <dbReference type="ARBA" id="ARBA00023180"/>
    </source>
</evidence>
<evidence type="ECO:0000256" key="3">
    <source>
        <dbReference type="ARBA" id="ARBA00005316"/>
    </source>
</evidence>
<comment type="similarity">
    <text evidence="3">Belongs to the PIGS family.</text>
</comment>
<evidence type="ECO:0000256" key="6">
    <source>
        <dbReference type="ARBA" id="ARBA00022824"/>
    </source>
</evidence>
<dbReference type="UniPathway" id="UPA00196"/>
<keyword evidence="6" id="KW-0256">Endoplasmic reticulum</keyword>
<dbReference type="Proteomes" id="UP000230423">
    <property type="component" value="Unassembled WGS sequence"/>
</dbReference>
<proteinExistence type="inferred from homology"/>
<evidence type="ECO:0000256" key="1">
    <source>
        <dbReference type="ARBA" id="ARBA00004477"/>
    </source>
</evidence>
<protein>
    <submittedName>
        <fullName evidence="10">Uncharacterized protein</fullName>
    </submittedName>
</protein>
<evidence type="ECO:0000256" key="7">
    <source>
        <dbReference type="ARBA" id="ARBA00022989"/>
    </source>
</evidence>
<dbReference type="AlphaFoldDB" id="A0A2G9TTQ7"/>
<accession>A0A2G9TTQ7</accession>
<comment type="subcellular location">
    <subcellularLocation>
        <location evidence="1">Endoplasmic reticulum membrane</location>
        <topology evidence="1">Multi-pass membrane protein</topology>
    </subcellularLocation>
</comment>
<gene>
    <name evidence="10" type="ORF">TELCIR_17632</name>
</gene>
<dbReference type="PANTHER" id="PTHR21072:SF13">
    <property type="entry name" value="GPI TRANSAMIDASE COMPONENT PIG-S"/>
    <property type="match status" value="1"/>
</dbReference>
<dbReference type="GO" id="GO:0042765">
    <property type="term" value="C:GPI-anchor transamidase complex"/>
    <property type="evidence" value="ECO:0007669"/>
    <property type="project" value="InterPro"/>
</dbReference>
<dbReference type="GO" id="GO:0006506">
    <property type="term" value="P:GPI anchor biosynthetic process"/>
    <property type="evidence" value="ECO:0007669"/>
    <property type="project" value="UniProtKB-UniPathway"/>
</dbReference>
<evidence type="ECO:0000313" key="11">
    <source>
        <dbReference type="Proteomes" id="UP000230423"/>
    </source>
</evidence>
<dbReference type="EMBL" id="KZ354642">
    <property type="protein sequence ID" value="PIO60862.1"/>
    <property type="molecule type" value="Genomic_DNA"/>
</dbReference>
<organism evidence="10 11">
    <name type="scientific">Teladorsagia circumcincta</name>
    <name type="common">Brown stomach worm</name>
    <name type="synonym">Ostertagia circumcincta</name>
    <dbReference type="NCBI Taxonomy" id="45464"/>
    <lineage>
        <taxon>Eukaryota</taxon>
        <taxon>Metazoa</taxon>
        <taxon>Ecdysozoa</taxon>
        <taxon>Nematoda</taxon>
        <taxon>Chromadorea</taxon>
        <taxon>Rhabditida</taxon>
        <taxon>Rhabditina</taxon>
        <taxon>Rhabditomorpha</taxon>
        <taxon>Strongyloidea</taxon>
        <taxon>Trichostrongylidae</taxon>
        <taxon>Teladorsagia</taxon>
    </lineage>
</organism>
<evidence type="ECO:0000256" key="8">
    <source>
        <dbReference type="ARBA" id="ARBA00023136"/>
    </source>
</evidence>
<sequence>MVDVPHLNAIVKRDMRERMEPWQIAALSPSHQKRLVWDSAPLSMNYIVQVIHVHDNASPDALPSENIMDVVEVFAKRLRNVTKIQLSSEHLWDFEISNFLETDVQGRSTLSQQGMERLLKEVDSQLQSVESSVPVLKMIIVEVDVPVVMLDAFGEDSRGAAVASWGAVIPRIGVGETQEAAYPAARVLAALRVLLGVDSDLPTTWKRATVPLSVWEADRMRLRAVIDNAMRAMSAVSALKALTVKITNVVIGDDVAARANQAVQFVREGLTNSKAPQLDKVSVPY</sequence>
<keyword evidence="4" id="KW-0337">GPI-anchor biosynthesis</keyword>